<accession>A0ACB8B9C6</accession>
<comment type="caution">
    <text evidence="1">The sequence shown here is derived from an EMBL/GenBank/DDBJ whole genome shotgun (WGS) entry which is preliminary data.</text>
</comment>
<proteinExistence type="predicted"/>
<name>A0ACB8B9C6_9AGAM</name>
<keyword evidence="2" id="KW-1185">Reference proteome</keyword>
<reference evidence="1" key="1">
    <citation type="journal article" date="2021" name="New Phytol.">
        <title>Evolutionary innovations through gain and loss of genes in the ectomycorrhizal Boletales.</title>
        <authorList>
            <person name="Wu G."/>
            <person name="Miyauchi S."/>
            <person name="Morin E."/>
            <person name="Kuo A."/>
            <person name="Drula E."/>
            <person name="Varga T."/>
            <person name="Kohler A."/>
            <person name="Feng B."/>
            <person name="Cao Y."/>
            <person name="Lipzen A."/>
            <person name="Daum C."/>
            <person name="Hundley H."/>
            <person name="Pangilinan J."/>
            <person name="Johnson J."/>
            <person name="Barry K."/>
            <person name="LaButti K."/>
            <person name="Ng V."/>
            <person name="Ahrendt S."/>
            <person name="Min B."/>
            <person name="Choi I.G."/>
            <person name="Park H."/>
            <person name="Plett J.M."/>
            <person name="Magnuson J."/>
            <person name="Spatafora J.W."/>
            <person name="Nagy L.G."/>
            <person name="Henrissat B."/>
            <person name="Grigoriev I.V."/>
            <person name="Yang Z.L."/>
            <person name="Xu J."/>
            <person name="Martin F.M."/>
        </authorList>
    </citation>
    <scope>NUCLEOTIDE SEQUENCE</scope>
    <source>
        <strain evidence="1">KUC20120723A-06</strain>
    </source>
</reference>
<organism evidence="1 2">
    <name type="scientific">Leucogyrophana mollusca</name>
    <dbReference type="NCBI Taxonomy" id="85980"/>
    <lineage>
        <taxon>Eukaryota</taxon>
        <taxon>Fungi</taxon>
        <taxon>Dikarya</taxon>
        <taxon>Basidiomycota</taxon>
        <taxon>Agaricomycotina</taxon>
        <taxon>Agaricomycetes</taxon>
        <taxon>Agaricomycetidae</taxon>
        <taxon>Boletales</taxon>
        <taxon>Boletales incertae sedis</taxon>
        <taxon>Leucogyrophana</taxon>
    </lineage>
</organism>
<evidence type="ECO:0000313" key="2">
    <source>
        <dbReference type="Proteomes" id="UP000790709"/>
    </source>
</evidence>
<evidence type="ECO:0000313" key="1">
    <source>
        <dbReference type="EMBL" id="KAH7922074.1"/>
    </source>
</evidence>
<gene>
    <name evidence="1" type="ORF">BV22DRAFT_683443</name>
</gene>
<protein>
    <submittedName>
        <fullName evidence="1">Uncharacterized protein</fullName>
    </submittedName>
</protein>
<dbReference type="EMBL" id="MU266499">
    <property type="protein sequence ID" value="KAH7922074.1"/>
    <property type="molecule type" value="Genomic_DNA"/>
</dbReference>
<sequence>MLSLAMHPKRLVCALGICSIVEYIRGEDSAKWSALSVCGLSNRNTVCLRTLQVVGCYWRSRGADRRTVLSPTNHQTRQRQLKTERSNASRRSIAHDCGLTLLLPHRGQHAASHGM</sequence>
<dbReference type="Proteomes" id="UP000790709">
    <property type="component" value="Unassembled WGS sequence"/>
</dbReference>